<dbReference type="SUPFAM" id="SSF141371">
    <property type="entry name" value="PilZ domain-like"/>
    <property type="match status" value="1"/>
</dbReference>
<proteinExistence type="predicted"/>
<dbReference type="EMBL" id="LR593886">
    <property type="protein sequence ID" value="VTR92000.1"/>
    <property type="molecule type" value="Genomic_DNA"/>
</dbReference>
<reference evidence="2 3" key="1">
    <citation type="submission" date="2019-05" db="EMBL/GenBank/DDBJ databases">
        <authorList>
            <consortium name="Science for Life Laboratories"/>
        </authorList>
    </citation>
    <scope>NUCLEOTIDE SEQUENCE [LARGE SCALE GENOMIC DNA]</scope>
    <source>
        <strain evidence="2">Soil9</strain>
    </source>
</reference>
<dbReference type="AlphaFoldDB" id="A0A6P2CXS3"/>
<dbReference type="GO" id="GO:0035438">
    <property type="term" value="F:cyclic-di-GMP binding"/>
    <property type="evidence" value="ECO:0007669"/>
    <property type="project" value="InterPro"/>
</dbReference>
<dbReference type="InterPro" id="IPR009875">
    <property type="entry name" value="PilZ_domain"/>
</dbReference>
<dbReference type="Proteomes" id="UP000464178">
    <property type="component" value="Chromosome"/>
</dbReference>
<gene>
    <name evidence="2" type="ORF">SOIL9_57140</name>
</gene>
<evidence type="ECO:0000259" key="1">
    <source>
        <dbReference type="Pfam" id="PF07238"/>
    </source>
</evidence>
<feature type="domain" description="PilZ" evidence="1">
    <location>
        <begin position="21"/>
        <end position="108"/>
    </location>
</feature>
<name>A0A6P2CXS3_9BACT</name>
<dbReference type="Pfam" id="PF07238">
    <property type="entry name" value="PilZ"/>
    <property type="match status" value="1"/>
</dbReference>
<protein>
    <submittedName>
        <fullName evidence="2">Type iv pilus assembly protein:: PilZ</fullName>
    </submittedName>
</protein>
<dbReference type="KEGG" id="gms:SOIL9_57140"/>
<accession>A0A6P2CXS3</accession>
<evidence type="ECO:0000313" key="2">
    <source>
        <dbReference type="EMBL" id="VTR92000.1"/>
    </source>
</evidence>
<evidence type="ECO:0000313" key="3">
    <source>
        <dbReference type="Proteomes" id="UP000464178"/>
    </source>
</evidence>
<keyword evidence="3" id="KW-1185">Reference proteome</keyword>
<sequence>MLYSFHARYSVETHCVSVQNRRGSIRFVPATSASCYTESGGEGVLWDISATGLSMLVDTPPLLGVTLAVEVTSSWRVLTVKAQVAHVKQVAAGDYFVGMEFASPLALEEIEPFVIPTTA</sequence>
<dbReference type="RefSeq" id="WP_315853987.1">
    <property type="nucleotide sequence ID" value="NZ_LR593886.1"/>
</dbReference>
<organism evidence="2 3">
    <name type="scientific">Gemmata massiliana</name>
    <dbReference type="NCBI Taxonomy" id="1210884"/>
    <lineage>
        <taxon>Bacteria</taxon>
        <taxon>Pseudomonadati</taxon>
        <taxon>Planctomycetota</taxon>
        <taxon>Planctomycetia</taxon>
        <taxon>Gemmatales</taxon>
        <taxon>Gemmataceae</taxon>
        <taxon>Gemmata</taxon>
    </lineage>
</organism>